<dbReference type="PANTHER" id="PTHR43610">
    <property type="entry name" value="BLL6696 PROTEIN"/>
    <property type="match status" value="1"/>
</dbReference>
<keyword evidence="2" id="KW-0012">Acyltransferase</keyword>
<gene>
    <name evidence="2" type="ORF">ACFSC0_10130</name>
</gene>
<dbReference type="Gene3D" id="3.40.630.30">
    <property type="match status" value="1"/>
</dbReference>
<accession>A0ABW4N137</accession>
<dbReference type="EC" id="2.3.-.-" evidence="2"/>
<name>A0ABW4N137_9CAUL</name>
<sequence length="198" mass="22078">MSWPDDVTLTGAHASLEPLGPQHAEGLAAASADGEVWRLWYTRVPSPEEVPAEIERRLKLKASGMMHPFAVRDAAGRLAGMTTYCNIDPVSPRVEIGYTWYAKSVQRTALNTECKLMLLRHAFESLGCLAVEFRTNQFNFASRRAIERLGAKLDGVLRSHSKNPDGSLRDTYVFSITAAEWPAVRTHLTWQLERPRGG</sequence>
<dbReference type="InterPro" id="IPR000182">
    <property type="entry name" value="GNAT_dom"/>
</dbReference>
<organism evidence="2 3">
    <name type="scientific">Phenylobacterium terrae</name>
    <dbReference type="NCBI Taxonomy" id="2665495"/>
    <lineage>
        <taxon>Bacteria</taxon>
        <taxon>Pseudomonadati</taxon>
        <taxon>Pseudomonadota</taxon>
        <taxon>Alphaproteobacteria</taxon>
        <taxon>Caulobacterales</taxon>
        <taxon>Caulobacteraceae</taxon>
        <taxon>Phenylobacterium</taxon>
    </lineage>
</organism>
<dbReference type="EMBL" id="JBHUEY010000001">
    <property type="protein sequence ID" value="MFD1783751.1"/>
    <property type="molecule type" value="Genomic_DNA"/>
</dbReference>
<evidence type="ECO:0000313" key="2">
    <source>
        <dbReference type="EMBL" id="MFD1783751.1"/>
    </source>
</evidence>
<dbReference type="PANTHER" id="PTHR43610:SF1">
    <property type="entry name" value="N-ACETYLTRANSFERASE DOMAIN-CONTAINING PROTEIN"/>
    <property type="match status" value="1"/>
</dbReference>
<evidence type="ECO:0000313" key="3">
    <source>
        <dbReference type="Proteomes" id="UP001597237"/>
    </source>
</evidence>
<protein>
    <submittedName>
        <fullName evidence="2">GNAT family N-acetyltransferase</fullName>
        <ecNumber evidence="2">2.3.-.-</ecNumber>
    </submittedName>
</protein>
<feature type="domain" description="N-acetyltransferase" evidence="1">
    <location>
        <begin position="16"/>
        <end position="152"/>
    </location>
</feature>
<dbReference type="GO" id="GO:0016746">
    <property type="term" value="F:acyltransferase activity"/>
    <property type="evidence" value="ECO:0007669"/>
    <property type="project" value="UniProtKB-KW"/>
</dbReference>
<dbReference type="Pfam" id="PF13302">
    <property type="entry name" value="Acetyltransf_3"/>
    <property type="match status" value="1"/>
</dbReference>
<comment type="caution">
    <text evidence="2">The sequence shown here is derived from an EMBL/GenBank/DDBJ whole genome shotgun (WGS) entry which is preliminary data.</text>
</comment>
<dbReference type="SUPFAM" id="SSF55729">
    <property type="entry name" value="Acyl-CoA N-acyltransferases (Nat)"/>
    <property type="match status" value="1"/>
</dbReference>
<keyword evidence="3" id="KW-1185">Reference proteome</keyword>
<dbReference type="InterPro" id="IPR016181">
    <property type="entry name" value="Acyl_CoA_acyltransferase"/>
</dbReference>
<dbReference type="Proteomes" id="UP001597237">
    <property type="component" value="Unassembled WGS sequence"/>
</dbReference>
<dbReference type="RefSeq" id="WP_377283058.1">
    <property type="nucleotide sequence ID" value="NZ_JBHRSI010000008.1"/>
</dbReference>
<keyword evidence="2" id="KW-0808">Transferase</keyword>
<proteinExistence type="predicted"/>
<reference evidence="3" key="1">
    <citation type="journal article" date="2019" name="Int. J. Syst. Evol. Microbiol.">
        <title>The Global Catalogue of Microorganisms (GCM) 10K type strain sequencing project: providing services to taxonomists for standard genome sequencing and annotation.</title>
        <authorList>
            <consortium name="The Broad Institute Genomics Platform"/>
            <consortium name="The Broad Institute Genome Sequencing Center for Infectious Disease"/>
            <person name="Wu L."/>
            <person name="Ma J."/>
        </authorList>
    </citation>
    <scope>NUCLEOTIDE SEQUENCE [LARGE SCALE GENOMIC DNA]</scope>
    <source>
        <strain evidence="3">DFY28</strain>
    </source>
</reference>
<evidence type="ECO:0000259" key="1">
    <source>
        <dbReference type="Pfam" id="PF13302"/>
    </source>
</evidence>